<evidence type="ECO:0008006" key="5">
    <source>
        <dbReference type="Google" id="ProtNLM"/>
    </source>
</evidence>
<keyword evidence="3 4" id="KW-0002">3D-structure</keyword>
<dbReference type="STRING" id="3055.A0A2K3DZI2"/>
<reference evidence="3" key="2">
    <citation type="journal article" date="2019" name="Cell">
        <title>Structure of the Decorated Ciliary Doublet Microtubule.</title>
        <authorList>
            <person name="Ma M."/>
            <person name="Stoyanova M."/>
            <person name="Rademacher G."/>
            <person name="Dutcher S.K."/>
            <person name="Brown A."/>
            <person name="Zhang R."/>
        </authorList>
    </citation>
    <scope>STRUCTURE BY ELECTRON MICROSCOPY (3.40 ANGSTROMS)</scope>
</reference>
<dbReference type="OMA" id="TGGGYWI"/>
<keyword evidence="2" id="KW-1185">Reference proteome</keyword>
<proteinExistence type="evidence at protein level"/>
<dbReference type="EMDB" id="EMD-40220"/>
<dbReference type="PDB" id="6U42">
    <property type="method" value="EM"/>
    <property type="resolution" value="3.40 A"/>
    <property type="chains" value="7I/7J=1-483"/>
</dbReference>
<evidence type="ECO:0007829" key="4">
    <source>
        <dbReference type="PDB" id="8GLV"/>
    </source>
</evidence>
<dbReference type="ExpressionAtlas" id="A0A2K3DZI2">
    <property type="expression patterns" value="baseline and differential"/>
</dbReference>
<dbReference type="KEGG" id="cre:CHLRE_03g199500v5"/>
<dbReference type="Gramene" id="PNW85931">
    <property type="protein sequence ID" value="PNW85931"/>
    <property type="gene ID" value="CHLRE_03g199500v5"/>
</dbReference>
<dbReference type="EMDB" id="EMD-20631"/>
<dbReference type="EMBL" id="CM008964">
    <property type="protein sequence ID" value="PNW85931.1"/>
    <property type="molecule type" value="Genomic_DNA"/>
</dbReference>
<evidence type="ECO:0000313" key="1">
    <source>
        <dbReference type="EMBL" id="PNW85931.1"/>
    </source>
</evidence>
<reference evidence="4" key="3">
    <citation type="journal article" date="2023" name="Nature">
        <title>Axonemal structures reveal mechanoregulatory and disease mechanisms.</title>
        <authorList>
            <person name="Walton T."/>
            <person name="Gui M."/>
            <person name="Velkova S."/>
            <person name="Fassad M.R."/>
            <person name="Hirst R.A."/>
            <person name="Haarman E."/>
            <person name="O'Callaghan C."/>
            <person name="Bottier M."/>
            <person name="Burgoyne T."/>
            <person name="Mitchison H.M."/>
            <person name="Brown A."/>
        </authorList>
    </citation>
    <scope>STRUCTURE BY ELECTRON MICROSCOPY (3.10 ANGSTROMS)</scope>
</reference>
<evidence type="ECO:0000313" key="2">
    <source>
        <dbReference type="Proteomes" id="UP000006906"/>
    </source>
</evidence>
<dbReference type="PaxDb" id="3055-EDP03263"/>
<reference evidence="1 2" key="1">
    <citation type="journal article" date="2007" name="Science">
        <title>The Chlamydomonas genome reveals the evolution of key animal and plant functions.</title>
        <authorList>
            <person name="Merchant S.S."/>
            <person name="Prochnik S.E."/>
            <person name="Vallon O."/>
            <person name="Harris E.H."/>
            <person name="Karpowicz S.J."/>
            <person name="Witman G.B."/>
            <person name="Terry A."/>
            <person name="Salamov A."/>
            <person name="Fritz-Laylin L.K."/>
            <person name="Marechal-Drouard L."/>
            <person name="Marshall W.F."/>
            <person name="Qu L.H."/>
            <person name="Nelson D.R."/>
            <person name="Sanderfoot A.A."/>
            <person name="Spalding M.H."/>
            <person name="Kapitonov V.V."/>
            <person name="Ren Q."/>
            <person name="Ferris P."/>
            <person name="Lindquist E."/>
            <person name="Shapiro H."/>
            <person name="Lucas S.M."/>
            <person name="Grimwood J."/>
            <person name="Schmutz J."/>
            <person name="Cardol P."/>
            <person name="Cerutti H."/>
            <person name="Chanfreau G."/>
            <person name="Chen C.L."/>
            <person name="Cognat V."/>
            <person name="Croft M.T."/>
            <person name="Dent R."/>
            <person name="Dutcher S."/>
            <person name="Fernandez E."/>
            <person name="Fukuzawa H."/>
            <person name="Gonzalez-Ballester D."/>
            <person name="Gonzalez-Halphen D."/>
            <person name="Hallmann A."/>
            <person name="Hanikenne M."/>
            <person name="Hippler M."/>
            <person name="Inwood W."/>
            <person name="Jabbari K."/>
            <person name="Kalanon M."/>
            <person name="Kuras R."/>
            <person name="Lefebvre P.A."/>
            <person name="Lemaire S.D."/>
            <person name="Lobanov A.V."/>
            <person name="Lohr M."/>
            <person name="Manuell A."/>
            <person name="Meier I."/>
            <person name="Mets L."/>
            <person name="Mittag M."/>
            <person name="Mittelmeier T."/>
            <person name="Moroney J.V."/>
            <person name="Moseley J."/>
            <person name="Napoli C."/>
            <person name="Nedelcu A.M."/>
            <person name="Niyogi K."/>
            <person name="Novoselov S.V."/>
            <person name="Paulsen I.T."/>
            <person name="Pazour G."/>
            <person name="Purton S."/>
            <person name="Ral J.P."/>
            <person name="Riano-Pachon D.M."/>
            <person name="Riekhof W."/>
            <person name="Rymarquis L."/>
            <person name="Schroda M."/>
            <person name="Stern D."/>
            <person name="Umen J."/>
            <person name="Willows R."/>
            <person name="Wilson N."/>
            <person name="Zimmer S.L."/>
            <person name="Allmer J."/>
            <person name="Balk J."/>
            <person name="Bisova K."/>
            <person name="Chen C.J."/>
            <person name="Elias M."/>
            <person name="Gendler K."/>
            <person name="Hauser C."/>
            <person name="Lamb M.R."/>
            <person name="Ledford H."/>
            <person name="Long J.C."/>
            <person name="Minagawa J."/>
            <person name="Page M.D."/>
            <person name="Pan J."/>
            <person name="Pootakham W."/>
            <person name="Roje S."/>
            <person name="Rose A."/>
            <person name="Stahlberg E."/>
            <person name="Terauchi A.M."/>
            <person name="Yang P."/>
            <person name="Ball S."/>
            <person name="Bowler C."/>
            <person name="Dieckmann C.L."/>
            <person name="Gladyshev V.N."/>
            <person name="Green P."/>
            <person name="Jorgensen R."/>
            <person name="Mayfield S."/>
            <person name="Mueller-Roeber B."/>
            <person name="Rajamani S."/>
            <person name="Sayre R.T."/>
            <person name="Brokstein P."/>
            <person name="Dubchak I."/>
            <person name="Goodstein D."/>
            <person name="Hornick L."/>
            <person name="Huang Y.W."/>
            <person name="Jhaveri J."/>
            <person name="Luo Y."/>
            <person name="Martinez D."/>
            <person name="Ngau W.C."/>
            <person name="Otillar B."/>
            <person name="Poliakov A."/>
            <person name="Porter A."/>
            <person name="Szajkowski L."/>
            <person name="Werner G."/>
            <person name="Zhou K."/>
            <person name="Grigoriev I.V."/>
            <person name="Rokhsar D.S."/>
            <person name="Grossman A.R."/>
        </authorList>
    </citation>
    <scope>NUCLEOTIDE SEQUENCE [LARGE SCALE GENOMIC DNA]</scope>
    <source>
        <strain evidence="2">CC-503</strain>
    </source>
</reference>
<name>A0A2K3DZI2_CHLRE</name>
<sequence length="483" mass="51265">MVHKGPNQAGNKGLLTYNNAVGIPGYTGFMPSTNALALPVKGFEHTGRPAASAEVEKLTVKSVDPRKTSQYADDYHKKPADTKAFSKTGGGYWISQRVLPPHTAFTATTTYRAETLNAEPNTAAILDRSQGLASTLVGYEAARQAGEVRRSISADPRARAEDTARGIGTQTVLGRPGSGGNTSILATVAAAAPSSPQAGSSVMVSSARRPATVPTKYGELPGYQTTYGAATDKMARMQADNELNGTGSFAPSNMGDPRFKTLPRVMNPGMGRNYSSYVAEYGGDGHDPMARQAANKDTMTRISVTRDLAGGTTRNVSHIPRYTGHIPASEYATPEARAQGEAAEPRPDHKSQALTYTLDQYPRGRLPGYTGFKAQAPANIDAGLKHSMKLPCHSTTSGDATLRGTQFGVPHQDHTHYINSRAGLNSFFSNSVVGTEFVSDNGLFNAQVYYKEAKSQGALGIKTAQPSKLTHYGAPFRAAASMV</sequence>
<dbReference type="AlphaFoldDB" id="A0A2K3DZI2"/>
<evidence type="ECO:0007829" key="3">
    <source>
        <dbReference type="PDB" id="6U42"/>
    </source>
</evidence>
<dbReference type="RefSeq" id="XP_001693237.2">
    <property type="nucleotide sequence ID" value="XM_001693185.2"/>
</dbReference>
<dbReference type="Proteomes" id="UP000006906">
    <property type="component" value="Chromosome 3"/>
</dbReference>
<dbReference type="GeneID" id="5718953"/>
<organism evidence="1 2">
    <name type="scientific">Chlamydomonas reinhardtii</name>
    <name type="common">Chlamydomonas smithii</name>
    <dbReference type="NCBI Taxonomy" id="3055"/>
    <lineage>
        <taxon>Eukaryota</taxon>
        <taxon>Viridiplantae</taxon>
        <taxon>Chlorophyta</taxon>
        <taxon>core chlorophytes</taxon>
        <taxon>Chlorophyceae</taxon>
        <taxon>CS clade</taxon>
        <taxon>Chlamydomonadales</taxon>
        <taxon>Chlamydomonadaceae</taxon>
        <taxon>Chlamydomonas</taxon>
    </lineage>
</organism>
<accession>A0A2K3DZI2</accession>
<dbReference type="PDB" id="8GLV">
    <property type="method" value="EM"/>
    <property type="resolution" value="3.10 A"/>
    <property type="chains" value="7I/7J/Hp=1-483"/>
</dbReference>
<dbReference type="InParanoid" id="A0A2K3DZI2"/>
<gene>
    <name evidence="1" type="ORF">CHLRE_03g199500v5</name>
</gene>
<dbReference type="PDBsum" id="6U42"/>
<protein>
    <recommendedName>
        <fullName evidence="5">Flagellar associated protein</fullName>
    </recommendedName>
</protein>
<dbReference type="OrthoDB" id="59449at2759"/>